<feature type="domain" description="DUF2207" evidence="4">
    <location>
        <begin position="24"/>
        <end position="214"/>
    </location>
</feature>
<feature type="compositionally biased region" description="Gly residues" evidence="1">
    <location>
        <begin position="551"/>
        <end position="571"/>
    </location>
</feature>
<protein>
    <submittedName>
        <fullName evidence="6">Uncharacterized protein</fullName>
    </submittedName>
</protein>
<evidence type="ECO:0000256" key="2">
    <source>
        <dbReference type="SAM" id="Phobius"/>
    </source>
</evidence>
<dbReference type="InterPro" id="IPR048389">
    <property type="entry name" value="YciQ-like_C"/>
</dbReference>
<dbReference type="EMBL" id="AWFB01000006">
    <property type="protein sequence ID" value="RAN35185.1"/>
    <property type="molecule type" value="Genomic_DNA"/>
</dbReference>
<proteinExistence type="predicted"/>
<feature type="compositionally biased region" description="Low complexity" evidence="1">
    <location>
        <begin position="538"/>
        <end position="550"/>
    </location>
</feature>
<dbReference type="OrthoDB" id="9767603at2"/>
<feature type="transmembrane region" description="Helical" evidence="2">
    <location>
        <begin position="412"/>
        <end position="432"/>
    </location>
</feature>
<sequence>MSIRTILLGLVFACFALVAAAEEKINSFDVAITVQKDGDIEVSERLDVTSEGYEIRRGIFRDLPRYYADDLHEGDKLPYQYKVKRVTRNGASEPYEILKEGNAYQIRIGDADKYLENGEHVYEIEYEVKNQIRYFEDHDELYWNVTGNYWLFPIEKASVRVTLPEDAVLLDKTAYTGGYGVDGNDYAFRQSGGAYLFETTRPLGLKEGLTVSMSIEKGVIEPLSLSDKSTLFWFRYGALGILALSFLGVLGFLLASFRKVGEDPPKGPVFAQYEPPAGYSPAAVHHIYYRGFRGHGSLISALLHMATGGIVTIDASDKKNTLLKRTVEADVTKLSEDEKVLEHGLFSDRSRLMLGTIYDADFTKAYTAFRKYVSRKYGDPYFKWNIGYTIVALIMTVLVIVVSALVTVNWTWWHTLVVLAFAVMNGVFMYLMPAPTRKGQKIRTDIEGFRLYLETAEKLQMNAAEVGSDAPPPMSKDRYEKFLPYAIALGVEKPWTKYFEKALPSEAADYSPAWGHFGAHSLGNLSSMTDSMVSTMNSGVSGSLPQSSSSSGGGGGGFSGGGGGGGGGGGW</sequence>
<feature type="region of interest" description="Disordered" evidence="1">
    <location>
        <begin position="536"/>
        <end position="571"/>
    </location>
</feature>
<keyword evidence="3" id="KW-0732">Signal</keyword>
<feature type="transmembrane region" description="Helical" evidence="2">
    <location>
        <begin position="233"/>
        <end position="257"/>
    </location>
</feature>
<accession>A0A062U288</accession>
<dbReference type="AlphaFoldDB" id="A0A062U288"/>
<evidence type="ECO:0000256" key="1">
    <source>
        <dbReference type="SAM" id="MobiDB-lite"/>
    </source>
</evidence>
<keyword evidence="2" id="KW-0472">Membrane</keyword>
<feature type="transmembrane region" description="Helical" evidence="2">
    <location>
        <begin position="385"/>
        <end position="406"/>
    </location>
</feature>
<reference evidence="6 7" key="1">
    <citation type="submission" date="2013-04" db="EMBL/GenBank/DDBJ databases">
        <title>Hyphomonas sp. T24B3 Genome Sequencing.</title>
        <authorList>
            <person name="Lai Q."/>
            <person name="Shao Z."/>
        </authorList>
    </citation>
    <scope>NUCLEOTIDE SEQUENCE [LARGE SCALE GENOMIC DNA]</scope>
    <source>
        <strain evidence="6 7">T24B3</strain>
    </source>
</reference>
<feature type="signal peptide" evidence="3">
    <location>
        <begin position="1"/>
        <end position="20"/>
    </location>
</feature>
<evidence type="ECO:0000259" key="5">
    <source>
        <dbReference type="Pfam" id="PF20990"/>
    </source>
</evidence>
<keyword evidence="2" id="KW-1133">Transmembrane helix</keyword>
<name>A0A062U288_9PROT</name>
<gene>
    <name evidence="6" type="ORF">HY3_08935</name>
</gene>
<evidence type="ECO:0000256" key="3">
    <source>
        <dbReference type="SAM" id="SignalP"/>
    </source>
</evidence>
<evidence type="ECO:0000313" key="7">
    <source>
        <dbReference type="Proteomes" id="UP000249123"/>
    </source>
</evidence>
<dbReference type="Pfam" id="PF09972">
    <property type="entry name" value="DUF2207"/>
    <property type="match status" value="1"/>
</dbReference>
<dbReference type="Pfam" id="PF20990">
    <property type="entry name" value="DUF2207_C"/>
    <property type="match status" value="1"/>
</dbReference>
<dbReference type="InterPro" id="IPR018702">
    <property type="entry name" value="DUF2207"/>
</dbReference>
<feature type="chain" id="PRO_5043478397" evidence="3">
    <location>
        <begin position="21"/>
        <end position="571"/>
    </location>
</feature>
<dbReference type="RefSeq" id="WP_034824424.1">
    <property type="nucleotide sequence ID" value="NZ_AWFA01000005.1"/>
</dbReference>
<comment type="caution">
    <text evidence="6">The sequence shown here is derived from an EMBL/GenBank/DDBJ whole genome shotgun (WGS) entry which is preliminary data.</text>
</comment>
<evidence type="ECO:0000313" key="6">
    <source>
        <dbReference type="EMBL" id="RAN35185.1"/>
    </source>
</evidence>
<keyword evidence="7" id="KW-1185">Reference proteome</keyword>
<dbReference type="STRING" id="1280941.HY2_08335"/>
<evidence type="ECO:0000259" key="4">
    <source>
        <dbReference type="Pfam" id="PF09972"/>
    </source>
</evidence>
<organism evidence="6 7">
    <name type="scientific">Hyphomonas pacifica</name>
    <dbReference type="NCBI Taxonomy" id="1280941"/>
    <lineage>
        <taxon>Bacteria</taxon>
        <taxon>Pseudomonadati</taxon>
        <taxon>Pseudomonadota</taxon>
        <taxon>Alphaproteobacteria</taxon>
        <taxon>Hyphomonadales</taxon>
        <taxon>Hyphomonadaceae</taxon>
        <taxon>Hyphomonas</taxon>
    </lineage>
</organism>
<dbReference type="eggNOG" id="COG4907">
    <property type="taxonomic scope" value="Bacteria"/>
</dbReference>
<keyword evidence="2" id="KW-0812">Transmembrane</keyword>
<feature type="domain" description="Predicted membrane protein YciQ-like C-terminal" evidence="5">
    <location>
        <begin position="272"/>
        <end position="499"/>
    </location>
</feature>
<dbReference type="Proteomes" id="UP000249123">
    <property type="component" value="Unassembled WGS sequence"/>
</dbReference>